<proteinExistence type="predicted"/>
<dbReference type="InterPro" id="IPR029071">
    <property type="entry name" value="Ubiquitin-like_domsf"/>
</dbReference>
<evidence type="ECO:0000259" key="3">
    <source>
        <dbReference type="PROSITE" id="PS51035"/>
    </source>
</evidence>
<dbReference type="Pfam" id="PF00240">
    <property type="entry name" value="ubiquitin"/>
    <property type="match status" value="1"/>
</dbReference>
<keyword evidence="1" id="KW-0143">Chaperone</keyword>
<dbReference type="PANTHER" id="PTHR12329:SF38">
    <property type="entry name" value="BAG FAMILY MOLECULAR CHAPERONE REGULATOR-LIKE PROTEIN"/>
    <property type="match status" value="1"/>
</dbReference>
<feature type="domain" description="BAG" evidence="3">
    <location>
        <begin position="148"/>
        <end position="226"/>
    </location>
</feature>
<reference evidence="4 5" key="1">
    <citation type="journal article" date="2015" name="Proc. Natl. Acad. Sci. U.S.A.">
        <title>The resurrection genome of Boea hygrometrica: A blueprint for survival of dehydration.</title>
        <authorList>
            <person name="Xiao L."/>
            <person name="Yang G."/>
            <person name="Zhang L."/>
            <person name="Yang X."/>
            <person name="Zhao S."/>
            <person name="Ji Z."/>
            <person name="Zhou Q."/>
            <person name="Hu M."/>
            <person name="Wang Y."/>
            <person name="Chen M."/>
            <person name="Xu Y."/>
            <person name="Jin H."/>
            <person name="Xiao X."/>
            <person name="Hu G."/>
            <person name="Bao F."/>
            <person name="Hu Y."/>
            <person name="Wan P."/>
            <person name="Li L."/>
            <person name="Deng X."/>
            <person name="Kuang T."/>
            <person name="Xiang C."/>
            <person name="Zhu J.K."/>
            <person name="Oliver M.J."/>
            <person name="He Y."/>
        </authorList>
    </citation>
    <scope>NUCLEOTIDE SEQUENCE [LARGE SCALE GENOMIC DNA]</scope>
    <source>
        <strain evidence="5">cv. XS01</strain>
    </source>
</reference>
<dbReference type="SUPFAM" id="SSF54236">
    <property type="entry name" value="Ubiquitin-like"/>
    <property type="match status" value="1"/>
</dbReference>
<dbReference type="InterPro" id="IPR036533">
    <property type="entry name" value="BAG_dom_sf"/>
</dbReference>
<dbReference type="InterPro" id="IPR000626">
    <property type="entry name" value="Ubiquitin-like_dom"/>
</dbReference>
<dbReference type="GO" id="GO:0000774">
    <property type="term" value="F:adenyl-nucleotide exchange factor activity"/>
    <property type="evidence" value="ECO:0007669"/>
    <property type="project" value="TreeGrafter"/>
</dbReference>
<dbReference type="SMART" id="SM00264">
    <property type="entry name" value="BAG"/>
    <property type="match status" value="1"/>
</dbReference>
<name>A0A2Z7D9S5_9LAMI</name>
<dbReference type="PANTHER" id="PTHR12329">
    <property type="entry name" value="BCL2-ASSOCIATED ATHANOGENE"/>
    <property type="match status" value="1"/>
</dbReference>
<evidence type="ECO:0000313" key="5">
    <source>
        <dbReference type="Proteomes" id="UP000250235"/>
    </source>
</evidence>
<dbReference type="AlphaFoldDB" id="A0A2Z7D9S5"/>
<evidence type="ECO:0000313" key="4">
    <source>
        <dbReference type="EMBL" id="KZV55856.1"/>
    </source>
</evidence>
<dbReference type="GO" id="GO:0050821">
    <property type="term" value="P:protein stabilization"/>
    <property type="evidence" value="ECO:0007669"/>
    <property type="project" value="TreeGrafter"/>
</dbReference>
<dbReference type="Pfam" id="PF02179">
    <property type="entry name" value="BAG"/>
    <property type="match status" value="1"/>
</dbReference>
<dbReference type="InterPro" id="IPR003103">
    <property type="entry name" value="BAG_domain"/>
</dbReference>
<gene>
    <name evidence="4" type="ORF">F511_26290</name>
</gene>
<dbReference type="InterPro" id="IPR039773">
    <property type="entry name" value="BAG_chaperone_regulator"/>
</dbReference>
<dbReference type="GO" id="GO:0051087">
    <property type="term" value="F:protein-folding chaperone binding"/>
    <property type="evidence" value="ECO:0007669"/>
    <property type="project" value="InterPro"/>
</dbReference>
<accession>A0A2Z7D9S5</accession>
<evidence type="ECO:0000259" key="2">
    <source>
        <dbReference type="PROSITE" id="PS50053"/>
    </source>
</evidence>
<sequence>MNKAYMLKTRPRIPGASYPARGGVPEAAAGGWEVRPGGMFVQKRSKDSRNHVPNIKVIVKYGSSHHEIILSSQASFGELKKMVGGATGLHPQDQRLIFKDKERDSRAFLDVAGVKDGSKILLIEDELSKERRLVESRINATMEKASNDIAAIRFEVDKLAKQVTSIELEINGGKRVEDIILLNMIESLMIQLIKLDAISADGDVKLQRRTQVKRVQKYIEILDVLKVRNPSICKVQSQQQRKIYKGQLLPSFQEQRKQGNFTNNNNKGQLKWETF</sequence>
<dbReference type="EMBL" id="KQ988437">
    <property type="protein sequence ID" value="KZV55856.1"/>
    <property type="molecule type" value="Genomic_DNA"/>
</dbReference>
<evidence type="ECO:0000256" key="1">
    <source>
        <dbReference type="ARBA" id="ARBA00023186"/>
    </source>
</evidence>
<dbReference type="Gene3D" id="1.20.58.120">
    <property type="entry name" value="BAG domain"/>
    <property type="match status" value="1"/>
</dbReference>
<organism evidence="4 5">
    <name type="scientific">Dorcoceras hygrometricum</name>
    <dbReference type="NCBI Taxonomy" id="472368"/>
    <lineage>
        <taxon>Eukaryota</taxon>
        <taxon>Viridiplantae</taxon>
        <taxon>Streptophyta</taxon>
        <taxon>Embryophyta</taxon>
        <taxon>Tracheophyta</taxon>
        <taxon>Spermatophyta</taxon>
        <taxon>Magnoliopsida</taxon>
        <taxon>eudicotyledons</taxon>
        <taxon>Gunneridae</taxon>
        <taxon>Pentapetalae</taxon>
        <taxon>asterids</taxon>
        <taxon>lamiids</taxon>
        <taxon>Lamiales</taxon>
        <taxon>Gesneriaceae</taxon>
        <taxon>Didymocarpoideae</taxon>
        <taxon>Trichosporeae</taxon>
        <taxon>Loxocarpinae</taxon>
        <taxon>Dorcoceras</taxon>
    </lineage>
</organism>
<keyword evidence="5" id="KW-1185">Reference proteome</keyword>
<dbReference type="SUPFAM" id="SSF63491">
    <property type="entry name" value="BAG domain"/>
    <property type="match status" value="1"/>
</dbReference>
<dbReference type="GO" id="GO:0005737">
    <property type="term" value="C:cytoplasm"/>
    <property type="evidence" value="ECO:0007669"/>
    <property type="project" value="TreeGrafter"/>
</dbReference>
<feature type="domain" description="Ubiquitin-like" evidence="2">
    <location>
        <begin position="55"/>
        <end position="129"/>
    </location>
</feature>
<protein>
    <submittedName>
        <fullName evidence="4">BAG family molecular chaperone regulator 3-like</fullName>
    </submittedName>
</protein>
<dbReference type="Proteomes" id="UP000250235">
    <property type="component" value="Unassembled WGS sequence"/>
</dbReference>
<dbReference type="OrthoDB" id="417450at2759"/>
<dbReference type="PROSITE" id="PS51035">
    <property type="entry name" value="BAG"/>
    <property type="match status" value="1"/>
</dbReference>
<dbReference type="Gene3D" id="3.10.20.90">
    <property type="entry name" value="Phosphatidylinositol 3-kinase Catalytic Subunit, Chain A, domain 1"/>
    <property type="match status" value="1"/>
</dbReference>
<dbReference type="PROSITE" id="PS50053">
    <property type="entry name" value="UBIQUITIN_2"/>
    <property type="match status" value="1"/>
</dbReference>